<evidence type="ECO:0000259" key="1">
    <source>
        <dbReference type="Pfam" id="PF03551"/>
    </source>
</evidence>
<name>A0A1I2LYV4_9ACTN</name>
<dbReference type="InterPro" id="IPR036388">
    <property type="entry name" value="WH-like_DNA-bd_sf"/>
</dbReference>
<keyword evidence="3" id="KW-1185">Reference proteome</keyword>
<dbReference type="Proteomes" id="UP000199645">
    <property type="component" value="Unassembled WGS sequence"/>
</dbReference>
<accession>A0A1I2LYV4</accession>
<dbReference type="InterPro" id="IPR052509">
    <property type="entry name" value="Metal_resp_DNA-bind_regulator"/>
</dbReference>
<dbReference type="SUPFAM" id="SSF46785">
    <property type="entry name" value="Winged helix' DNA-binding domain"/>
    <property type="match status" value="1"/>
</dbReference>
<dbReference type="RefSeq" id="WP_093621595.1">
    <property type="nucleotide sequence ID" value="NZ_BOMT01000092.1"/>
</dbReference>
<dbReference type="PANTHER" id="PTHR33169">
    <property type="entry name" value="PADR-FAMILY TRANSCRIPTIONAL REGULATOR"/>
    <property type="match status" value="1"/>
</dbReference>
<dbReference type="PANTHER" id="PTHR33169:SF14">
    <property type="entry name" value="TRANSCRIPTIONAL REGULATOR RV3488"/>
    <property type="match status" value="1"/>
</dbReference>
<evidence type="ECO:0000313" key="2">
    <source>
        <dbReference type="EMBL" id="SFF82316.1"/>
    </source>
</evidence>
<reference evidence="2 3" key="1">
    <citation type="submission" date="2016-10" db="EMBL/GenBank/DDBJ databases">
        <authorList>
            <person name="de Groot N.N."/>
        </authorList>
    </citation>
    <scope>NUCLEOTIDE SEQUENCE [LARGE SCALE GENOMIC DNA]</scope>
    <source>
        <strain evidence="2 3">DSM 43019</strain>
    </source>
</reference>
<protein>
    <submittedName>
        <fullName evidence="2">Transcriptional regulator PadR-like family protein</fullName>
    </submittedName>
</protein>
<gene>
    <name evidence="2" type="ORF">SAMN05421541_12412</name>
</gene>
<dbReference type="EMBL" id="FONV01000024">
    <property type="protein sequence ID" value="SFF82316.1"/>
    <property type="molecule type" value="Genomic_DNA"/>
</dbReference>
<dbReference type="AlphaFoldDB" id="A0A1I2LYV4"/>
<dbReference type="InterPro" id="IPR005149">
    <property type="entry name" value="Tscrpt_reg_PadR_N"/>
</dbReference>
<dbReference type="Gene3D" id="1.10.10.10">
    <property type="entry name" value="Winged helix-like DNA-binding domain superfamily/Winged helix DNA-binding domain"/>
    <property type="match status" value="1"/>
</dbReference>
<proteinExistence type="predicted"/>
<organism evidence="2 3">
    <name type="scientific">Actinoplanes philippinensis</name>
    <dbReference type="NCBI Taxonomy" id="35752"/>
    <lineage>
        <taxon>Bacteria</taxon>
        <taxon>Bacillati</taxon>
        <taxon>Actinomycetota</taxon>
        <taxon>Actinomycetes</taxon>
        <taxon>Micromonosporales</taxon>
        <taxon>Micromonosporaceae</taxon>
        <taxon>Actinoplanes</taxon>
    </lineage>
</organism>
<evidence type="ECO:0000313" key="3">
    <source>
        <dbReference type="Proteomes" id="UP000199645"/>
    </source>
</evidence>
<dbReference type="InterPro" id="IPR036390">
    <property type="entry name" value="WH_DNA-bd_sf"/>
</dbReference>
<dbReference type="OrthoDB" id="122286at2"/>
<dbReference type="STRING" id="35752.SAMN05421541_12412"/>
<sequence length="107" mass="11513">MRETTYFILAALQDGPLHGYAIIQRASALSSGRIQLATGTLYTALERLATAGHIRVVDEQIVNGRARRSYELTPEGGAALQEHAEQLAAAARVVTERRVTRAAVSPA</sequence>
<dbReference type="Pfam" id="PF03551">
    <property type="entry name" value="PadR"/>
    <property type="match status" value="1"/>
</dbReference>
<feature type="domain" description="Transcription regulator PadR N-terminal" evidence="1">
    <location>
        <begin position="8"/>
        <end position="82"/>
    </location>
</feature>